<evidence type="ECO:0000256" key="3">
    <source>
        <dbReference type="ARBA" id="ARBA00022692"/>
    </source>
</evidence>
<keyword evidence="4" id="KW-0479">Metal-binding</keyword>
<accession>A0A8B9RQW9</accession>
<dbReference type="InterPro" id="IPR002035">
    <property type="entry name" value="VWF_A"/>
</dbReference>
<proteinExistence type="inferred from homology"/>
<keyword evidence="5" id="KW-0732">Signal</keyword>
<organism evidence="9 10">
    <name type="scientific">Accipiter nisus</name>
    <name type="common">Eurasian sparrowhawk</name>
    <dbReference type="NCBI Taxonomy" id="211598"/>
    <lineage>
        <taxon>Eukaryota</taxon>
        <taxon>Metazoa</taxon>
        <taxon>Chordata</taxon>
        <taxon>Craniata</taxon>
        <taxon>Vertebrata</taxon>
        <taxon>Euteleostomi</taxon>
        <taxon>Archelosauria</taxon>
        <taxon>Archosauria</taxon>
        <taxon>Dinosauria</taxon>
        <taxon>Saurischia</taxon>
        <taxon>Theropoda</taxon>
        <taxon>Coelurosauria</taxon>
        <taxon>Aves</taxon>
        <taxon>Neognathae</taxon>
        <taxon>Neoaves</taxon>
        <taxon>Telluraves</taxon>
        <taxon>Accipitrimorphae</taxon>
        <taxon>Accipitriformes</taxon>
        <taxon>Accipitridae</taxon>
        <taxon>Accipitrinae</taxon>
        <taxon>Accipiter</taxon>
    </lineage>
</organism>
<evidence type="ECO:0000313" key="9">
    <source>
        <dbReference type="Ensembl" id="ENSANIP00000003842.1"/>
    </source>
</evidence>
<keyword evidence="7" id="KW-0472">Membrane</keyword>
<reference evidence="9" key="2">
    <citation type="submission" date="2025-09" db="UniProtKB">
        <authorList>
            <consortium name="Ensembl"/>
        </authorList>
    </citation>
    <scope>IDENTIFICATION</scope>
</reference>
<dbReference type="Pfam" id="PF00092">
    <property type="entry name" value="VWA"/>
    <property type="match status" value="1"/>
</dbReference>
<dbReference type="PANTHER" id="PTHR16059:SF13">
    <property type="entry name" value="ANTHRAX TOXIN RECEPTOR 2"/>
    <property type="match status" value="1"/>
</dbReference>
<keyword evidence="3" id="KW-0812">Transmembrane</keyword>
<dbReference type="GO" id="GO:0009986">
    <property type="term" value="C:cell surface"/>
    <property type="evidence" value="ECO:0007669"/>
    <property type="project" value="TreeGrafter"/>
</dbReference>
<dbReference type="GO" id="GO:0005886">
    <property type="term" value="C:plasma membrane"/>
    <property type="evidence" value="ECO:0007669"/>
    <property type="project" value="TreeGrafter"/>
</dbReference>
<evidence type="ECO:0000313" key="10">
    <source>
        <dbReference type="Proteomes" id="UP000694541"/>
    </source>
</evidence>
<feature type="domain" description="VWFA" evidence="8">
    <location>
        <begin position="1"/>
        <end position="136"/>
    </location>
</feature>
<dbReference type="AlphaFoldDB" id="A0A8B9RQW9"/>
<evidence type="ECO:0000259" key="8">
    <source>
        <dbReference type="PROSITE" id="PS50234"/>
    </source>
</evidence>
<keyword evidence="10" id="KW-1185">Reference proteome</keyword>
<dbReference type="GO" id="GO:0004888">
    <property type="term" value="F:transmembrane signaling receptor activity"/>
    <property type="evidence" value="ECO:0007669"/>
    <property type="project" value="TreeGrafter"/>
</dbReference>
<evidence type="ECO:0000256" key="1">
    <source>
        <dbReference type="ARBA" id="ARBA00004479"/>
    </source>
</evidence>
<evidence type="ECO:0000256" key="5">
    <source>
        <dbReference type="ARBA" id="ARBA00022729"/>
    </source>
</evidence>
<dbReference type="PROSITE" id="PS50234">
    <property type="entry name" value="VWFA"/>
    <property type="match status" value="1"/>
</dbReference>
<comment type="similarity">
    <text evidence="2">Belongs to the ATR family.</text>
</comment>
<evidence type="ECO:0000256" key="4">
    <source>
        <dbReference type="ARBA" id="ARBA00022723"/>
    </source>
</evidence>
<dbReference type="InterPro" id="IPR036465">
    <property type="entry name" value="vWFA_dom_sf"/>
</dbReference>
<protein>
    <recommendedName>
        <fullName evidence="8">VWFA domain-containing protein</fullName>
    </recommendedName>
</protein>
<evidence type="ECO:0000256" key="6">
    <source>
        <dbReference type="ARBA" id="ARBA00022989"/>
    </source>
</evidence>
<dbReference type="Ensembl" id="ENSANIT00000003961.1">
    <property type="protein sequence ID" value="ENSANIP00000003842.1"/>
    <property type="gene ID" value="ENSANIG00000002578.1"/>
</dbReference>
<evidence type="ECO:0000256" key="7">
    <source>
        <dbReference type="ARBA" id="ARBA00023136"/>
    </source>
</evidence>
<dbReference type="FunFam" id="3.40.50.410:FF:000024">
    <property type="entry name" value="Anthrax toxin receptor"/>
    <property type="match status" value="1"/>
</dbReference>
<dbReference type="GO" id="GO:0046872">
    <property type="term" value="F:metal ion binding"/>
    <property type="evidence" value="ECO:0007669"/>
    <property type="project" value="UniProtKB-KW"/>
</dbReference>
<dbReference type="Gene3D" id="3.40.50.410">
    <property type="entry name" value="von Willebrand factor, type A domain"/>
    <property type="match status" value="1"/>
</dbReference>
<dbReference type="PANTHER" id="PTHR16059">
    <property type="entry name" value="ANTHRAX TOXIN RECEPTOR"/>
    <property type="match status" value="1"/>
</dbReference>
<dbReference type="SUPFAM" id="SSF53300">
    <property type="entry name" value="vWA-like"/>
    <property type="match status" value="1"/>
</dbReference>
<evidence type="ECO:0000256" key="2">
    <source>
        <dbReference type="ARBA" id="ARBA00008095"/>
    </source>
</evidence>
<dbReference type="Proteomes" id="UP000694541">
    <property type="component" value="Unplaced"/>
</dbReference>
<reference evidence="9" key="1">
    <citation type="submission" date="2025-08" db="UniProtKB">
        <authorList>
            <consortium name="Ensembl"/>
        </authorList>
    </citation>
    <scope>IDENTIFICATION</scope>
</reference>
<comment type="subcellular location">
    <subcellularLocation>
        <location evidence="1">Membrane</location>
        <topology evidence="1">Single-pass type I membrane protein</topology>
    </subcellularLocation>
</comment>
<keyword evidence="6" id="KW-1133">Transmembrane helix</keyword>
<sequence>MRLSFIVFSTQAHVIMPLTGDRLKIKKGLKDLEEVKPAGDTYIHEGLKQANTQIAKQGASRFSSIIIALTDGKLDGQIPLYAEKEAKKSRELGARVYCVGVLDFVQEQLEKIADTKEQVFPVTGGFQALKGIINSVSITCHEKLPSVRWGHSTNDSGKKDSKEEEHFGCDQWLDRILAMCQENTFGCGDLIYLRHLKLKALCFMQGSQCCCCM</sequence>
<name>A0A8B9RQW9_9AVES</name>